<evidence type="ECO:0000259" key="2">
    <source>
        <dbReference type="Pfam" id="PF02518"/>
    </source>
</evidence>
<dbReference type="SUPFAM" id="SSF55874">
    <property type="entry name" value="ATPase domain of HSP90 chaperone/DNA topoisomerase II/histidine kinase"/>
    <property type="match status" value="1"/>
</dbReference>
<feature type="region of interest" description="Disordered" evidence="1">
    <location>
        <begin position="33"/>
        <end position="52"/>
    </location>
</feature>
<gene>
    <name evidence="3" type="ORF">ACFQE6_25810</name>
</gene>
<dbReference type="Proteomes" id="UP001596383">
    <property type="component" value="Unassembled WGS sequence"/>
</dbReference>
<evidence type="ECO:0000313" key="3">
    <source>
        <dbReference type="EMBL" id="MFC6768293.1"/>
    </source>
</evidence>
<feature type="compositionally biased region" description="Polar residues" evidence="1">
    <location>
        <begin position="33"/>
        <end position="42"/>
    </location>
</feature>
<dbReference type="RefSeq" id="WP_377043451.1">
    <property type="nucleotide sequence ID" value="NZ_JAQIVI010000521.1"/>
</dbReference>
<evidence type="ECO:0000256" key="1">
    <source>
        <dbReference type="SAM" id="MobiDB-lite"/>
    </source>
</evidence>
<reference evidence="3 4" key="1">
    <citation type="journal article" date="2019" name="Int. J. Syst. Evol. Microbiol.">
        <title>The Global Catalogue of Microorganisms (GCM) 10K type strain sequencing project: providing services to taxonomists for standard genome sequencing and annotation.</title>
        <authorList>
            <consortium name="The Broad Institute Genomics Platform"/>
            <consortium name="The Broad Institute Genome Sequencing Center for Infectious Disease"/>
            <person name="Wu L."/>
            <person name="Ma J."/>
        </authorList>
    </citation>
    <scope>NUCLEOTIDE SEQUENCE [LARGE SCALE GENOMIC DNA]</scope>
    <source>
        <strain evidence="3 4">LMG 29247</strain>
    </source>
</reference>
<keyword evidence="3" id="KW-0547">Nucleotide-binding</keyword>
<comment type="caution">
    <text evidence="3">The sequence shown here is derived from an EMBL/GenBank/DDBJ whole genome shotgun (WGS) entry which is preliminary data.</text>
</comment>
<dbReference type="GO" id="GO:0005524">
    <property type="term" value="F:ATP binding"/>
    <property type="evidence" value="ECO:0007669"/>
    <property type="project" value="UniProtKB-KW"/>
</dbReference>
<organism evidence="3 4">
    <name type="scientific">Natrinema soli</name>
    <dbReference type="NCBI Taxonomy" id="1930624"/>
    <lineage>
        <taxon>Archaea</taxon>
        <taxon>Methanobacteriati</taxon>
        <taxon>Methanobacteriota</taxon>
        <taxon>Stenosarchaea group</taxon>
        <taxon>Halobacteria</taxon>
        <taxon>Halobacteriales</taxon>
        <taxon>Natrialbaceae</taxon>
        <taxon>Natrinema</taxon>
    </lineage>
</organism>
<keyword evidence="3" id="KW-0067">ATP-binding</keyword>
<sequence length="102" mass="11063">MEYSGDESPRVDASASGPATSRPCRSLTRISVSIPRSKSASSRVPAAPHGGRIRQHGVGLVLCNRIVERHGGKIKVDSTPGEVRHSRLRSRIRTKNRPVRGT</sequence>
<dbReference type="Gene3D" id="3.30.565.10">
    <property type="entry name" value="Histidine kinase-like ATPase, C-terminal domain"/>
    <property type="match status" value="1"/>
</dbReference>
<feature type="compositionally biased region" description="Basic residues" evidence="1">
    <location>
        <begin position="86"/>
        <end position="102"/>
    </location>
</feature>
<evidence type="ECO:0000313" key="4">
    <source>
        <dbReference type="Proteomes" id="UP001596383"/>
    </source>
</evidence>
<proteinExistence type="predicted"/>
<dbReference type="Pfam" id="PF02518">
    <property type="entry name" value="HATPase_c"/>
    <property type="match status" value="1"/>
</dbReference>
<feature type="domain" description="Histidine kinase/HSP90-like ATPase" evidence="2">
    <location>
        <begin position="53"/>
        <end position="82"/>
    </location>
</feature>
<dbReference type="AlphaFoldDB" id="A0ABD5STJ5"/>
<name>A0ABD5STJ5_9EURY</name>
<dbReference type="InterPro" id="IPR036890">
    <property type="entry name" value="HATPase_C_sf"/>
</dbReference>
<dbReference type="EMBL" id="JBHSWV010000521">
    <property type="protein sequence ID" value="MFC6768293.1"/>
    <property type="molecule type" value="Genomic_DNA"/>
</dbReference>
<protein>
    <submittedName>
        <fullName evidence="3">ATP-binding protein</fullName>
    </submittedName>
</protein>
<dbReference type="InterPro" id="IPR003594">
    <property type="entry name" value="HATPase_dom"/>
</dbReference>
<feature type="region of interest" description="Disordered" evidence="1">
    <location>
        <begin position="1"/>
        <end position="28"/>
    </location>
</feature>
<feature type="region of interest" description="Disordered" evidence="1">
    <location>
        <begin position="74"/>
        <end position="102"/>
    </location>
</feature>
<keyword evidence="4" id="KW-1185">Reference proteome</keyword>
<accession>A0ABD5STJ5</accession>